<dbReference type="Proteomes" id="UP000818624">
    <property type="component" value="Chromosome 3"/>
</dbReference>
<evidence type="ECO:0000313" key="2">
    <source>
        <dbReference type="EMBL" id="WFD48735.1"/>
    </source>
</evidence>
<dbReference type="CDD" id="cd02440">
    <property type="entry name" value="AdoMet_MTases"/>
    <property type="match status" value="1"/>
</dbReference>
<dbReference type="Gene3D" id="3.40.50.150">
    <property type="entry name" value="Vaccinia Virus protein VP39"/>
    <property type="match status" value="1"/>
</dbReference>
<feature type="domain" description="Methyltransferase type 11" evidence="1">
    <location>
        <begin position="41"/>
        <end position="136"/>
    </location>
</feature>
<proteinExistence type="predicted"/>
<dbReference type="InterPro" id="IPR029063">
    <property type="entry name" value="SAM-dependent_MTases_sf"/>
</dbReference>
<evidence type="ECO:0000313" key="3">
    <source>
        <dbReference type="Proteomes" id="UP000818624"/>
    </source>
</evidence>
<reference evidence="2 3" key="1">
    <citation type="journal article" date="2020" name="Elife">
        <title>Loss of centromere function drives karyotype evolution in closely related Malassezia species.</title>
        <authorList>
            <person name="Sankaranarayanan S.R."/>
            <person name="Ianiri G."/>
            <person name="Coelho M.A."/>
            <person name="Reza M.H."/>
            <person name="Thimmappa B.C."/>
            <person name="Ganguly P."/>
            <person name="Vadnala R.N."/>
            <person name="Sun S."/>
            <person name="Siddharthan R."/>
            <person name="Tellgren-Roth C."/>
            <person name="Dawson T.L."/>
            <person name="Heitman J."/>
            <person name="Sanyal K."/>
        </authorList>
    </citation>
    <scope>NUCLEOTIDE SEQUENCE [LARGE SCALE GENOMIC DNA]</scope>
    <source>
        <strain evidence="2">CBS14141</strain>
    </source>
</reference>
<organism evidence="2 3">
    <name type="scientific">Malassezia furfur</name>
    <name type="common">Pityriasis versicolor infection agent</name>
    <name type="synonym">Pityrosporum furfur</name>
    <dbReference type="NCBI Taxonomy" id="55194"/>
    <lineage>
        <taxon>Eukaryota</taxon>
        <taxon>Fungi</taxon>
        <taxon>Dikarya</taxon>
        <taxon>Basidiomycota</taxon>
        <taxon>Ustilaginomycotina</taxon>
        <taxon>Malasseziomycetes</taxon>
        <taxon>Malasseziales</taxon>
        <taxon>Malasseziaceae</taxon>
        <taxon>Malassezia</taxon>
    </lineage>
</organism>
<dbReference type="Pfam" id="PF08241">
    <property type="entry name" value="Methyltransf_11"/>
    <property type="match status" value="1"/>
</dbReference>
<protein>
    <recommendedName>
        <fullName evidence="1">Methyltransferase type 11 domain-containing protein</fullName>
    </recommendedName>
</protein>
<sequence>MAGTHYTHGYGDTVLANHRGRTAHNSAGYLLPYLNKQQHLLDIGSGAGTITVGFVELVQHVTALEVSDEALDVTRKEAQRQNVSMDFAVGDIHRLPFPDNTFDVVHVHQVLQHVGERVEAMKEMRRVVKPGGIVACRESVYSAFTGYPSSQGLELWKKLYIDTVRSNGGEPDAGAMLLDWALQAGFTDITPGIYTWCFATPETRQHWGGMWEKRILHSALADQARSQGTTDEELERISRAWATWKETPCGWYMVPHSHILARK</sequence>
<accession>A0ABY8EVK2</accession>
<gene>
    <name evidence="2" type="ORF">GLX27_003405</name>
</gene>
<name>A0ABY8EVK2_MALFU</name>
<dbReference type="PANTHER" id="PTHR43591">
    <property type="entry name" value="METHYLTRANSFERASE"/>
    <property type="match status" value="1"/>
</dbReference>
<dbReference type="InterPro" id="IPR013216">
    <property type="entry name" value="Methyltransf_11"/>
</dbReference>
<dbReference type="EMBL" id="CP046236">
    <property type="protein sequence ID" value="WFD48735.1"/>
    <property type="molecule type" value="Genomic_DNA"/>
</dbReference>
<evidence type="ECO:0000259" key="1">
    <source>
        <dbReference type="Pfam" id="PF08241"/>
    </source>
</evidence>
<dbReference type="SUPFAM" id="SSF53335">
    <property type="entry name" value="S-adenosyl-L-methionine-dependent methyltransferases"/>
    <property type="match status" value="1"/>
</dbReference>
<keyword evidence="3" id="KW-1185">Reference proteome</keyword>
<dbReference type="PANTHER" id="PTHR43591:SF24">
    <property type="entry name" value="2-METHOXY-6-POLYPRENYL-1,4-BENZOQUINOL METHYLASE, MITOCHONDRIAL"/>
    <property type="match status" value="1"/>
</dbReference>